<feature type="region of interest" description="Disordered" evidence="1">
    <location>
        <begin position="299"/>
        <end position="327"/>
    </location>
</feature>
<evidence type="ECO:0000313" key="3">
    <source>
        <dbReference type="Proteomes" id="UP000091857"/>
    </source>
</evidence>
<feature type="compositionally biased region" description="Basic and acidic residues" evidence="1">
    <location>
        <begin position="111"/>
        <end position="131"/>
    </location>
</feature>
<feature type="compositionally biased region" description="Polar residues" evidence="1">
    <location>
        <begin position="205"/>
        <end position="219"/>
    </location>
</feature>
<dbReference type="Gramene" id="Manes.05G185500.5.v8.1">
    <property type="protein sequence ID" value="Manes.05G185500.5.v8.1.CDS"/>
    <property type="gene ID" value="Manes.05G185500.v8.1"/>
</dbReference>
<accession>A0A2C9VXK3</accession>
<dbReference type="AlphaFoldDB" id="A0A2C9VXK3"/>
<keyword evidence="3" id="KW-1185">Reference proteome</keyword>
<dbReference type="PANTHER" id="PTHR33700:SF25">
    <property type="entry name" value="TRANSMEMBRANE PROTEIN"/>
    <property type="match status" value="1"/>
</dbReference>
<gene>
    <name evidence="2" type="ORF">MANES_05G185500v8</name>
</gene>
<feature type="compositionally biased region" description="Polar residues" evidence="1">
    <location>
        <begin position="262"/>
        <end position="284"/>
    </location>
</feature>
<feature type="compositionally biased region" description="Polar residues" evidence="1">
    <location>
        <begin position="132"/>
        <end position="150"/>
    </location>
</feature>
<name>A0A2C9VXK3_MANES</name>
<dbReference type="Gramene" id="Manes.05G185500.4.v8.1">
    <property type="protein sequence ID" value="Manes.05G185500.4.v8.1.CDS"/>
    <property type="gene ID" value="Manes.05G185500.v8.1"/>
</dbReference>
<organism evidence="2 3">
    <name type="scientific">Manihot esculenta</name>
    <name type="common">Cassava</name>
    <name type="synonym">Jatropha manihot</name>
    <dbReference type="NCBI Taxonomy" id="3983"/>
    <lineage>
        <taxon>Eukaryota</taxon>
        <taxon>Viridiplantae</taxon>
        <taxon>Streptophyta</taxon>
        <taxon>Embryophyta</taxon>
        <taxon>Tracheophyta</taxon>
        <taxon>Spermatophyta</taxon>
        <taxon>Magnoliopsida</taxon>
        <taxon>eudicotyledons</taxon>
        <taxon>Gunneridae</taxon>
        <taxon>Pentapetalae</taxon>
        <taxon>rosids</taxon>
        <taxon>fabids</taxon>
        <taxon>Malpighiales</taxon>
        <taxon>Euphorbiaceae</taxon>
        <taxon>Crotonoideae</taxon>
        <taxon>Manihoteae</taxon>
        <taxon>Manihot</taxon>
    </lineage>
</organism>
<evidence type="ECO:0000313" key="2">
    <source>
        <dbReference type="EMBL" id="OAY51069.1"/>
    </source>
</evidence>
<proteinExistence type="predicted"/>
<dbReference type="PANTHER" id="PTHR33700">
    <property type="entry name" value="MYB-LIKE PROTEIN X"/>
    <property type="match status" value="1"/>
</dbReference>
<evidence type="ECO:0000256" key="1">
    <source>
        <dbReference type="SAM" id="MobiDB-lite"/>
    </source>
</evidence>
<feature type="compositionally biased region" description="Acidic residues" evidence="1">
    <location>
        <begin position="96"/>
        <end position="110"/>
    </location>
</feature>
<feature type="region of interest" description="Disordered" evidence="1">
    <location>
        <begin position="1"/>
        <end position="165"/>
    </location>
</feature>
<dbReference type="Proteomes" id="UP000091857">
    <property type="component" value="Chromosome 5"/>
</dbReference>
<protein>
    <submittedName>
        <fullName evidence="2">Uncharacterized protein</fullName>
    </submittedName>
</protein>
<feature type="compositionally biased region" description="Basic and acidic residues" evidence="1">
    <location>
        <begin position="151"/>
        <end position="162"/>
    </location>
</feature>
<comment type="caution">
    <text evidence="2">The sequence shown here is derived from an EMBL/GenBank/DDBJ whole genome shotgun (WGS) entry which is preliminary data.</text>
</comment>
<feature type="region of interest" description="Disordered" evidence="1">
    <location>
        <begin position="201"/>
        <end position="221"/>
    </location>
</feature>
<feature type="region of interest" description="Disordered" evidence="1">
    <location>
        <begin position="261"/>
        <end position="284"/>
    </location>
</feature>
<dbReference type="EMBL" id="CM004391">
    <property type="protein sequence ID" value="OAY51069.1"/>
    <property type="molecule type" value="Genomic_DNA"/>
</dbReference>
<sequence>MLKQSPNRNQRSKGFKKNSYDSRTGEELEKVQREHENIKLGRKDLLPRVDETTLEGESKGDKAELEEGIEEIKPEEVEDDGRGGGDDEIERHDQDRTEEEESDEVEDLIDVDDRERDVGTEEHESEEKSNQLEDASSINHRAQNGGTRNSQEAREEHYKGDDASSSVVHNIQNLSSEFQIGGLRRINVAIGLKRVVTGEEKDEFNSANSYTGSESSSLTEAVANQKPKIELNPESIIVEMLETIHHLNATATGEPTFLQAASREQNGSSGEAKESTQSNANSTFSAMSGSLGAVNHGAASVSKPMVNRHTIKLDPSTSSERNKSTML</sequence>
<reference evidence="3" key="1">
    <citation type="journal article" date="2016" name="Nat. Biotechnol.">
        <title>Sequencing wild and cultivated cassava and related species reveals extensive interspecific hybridization and genetic diversity.</title>
        <authorList>
            <person name="Bredeson J.V."/>
            <person name="Lyons J.B."/>
            <person name="Prochnik S.E."/>
            <person name="Wu G.A."/>
            <person name="Ha C.M."/>
            <person name="Edsinger-Gonzales E."/>
            <person name="Grimwood J."/>
            <person name="Schmutz J."/>
            <person name="Rabbi I.Y."/>
            <person name="Egesi C."/>
            <person name="Nauluvula P."/>
            <person name="Lebot V."/>
            <person name="Ndunguru J."/>
            <person name="Mkamilo G."/>
            <person name="Bart R.S."/>
            <person name="Setter T.L."/>
            <person name="Gleadow R.M."/>
            <person name="Kulakow P."/>
            <person name="Ferguson M.E."/>
            <person name="Rounsley S."/>
            <person name="Rokhsar D.S."/>
        </authorList>
    </citation>
    <scope>NUCLEOTIDE SEQUENCE [LARGE SCALE GENOMIC DNA]</scope>
    <source>
        <strain evidence="3">cv. AM560-2</strain>
    </source>
</reference>
<feature type="compositionally biased region" description="Basic and acidic residues" evidence="1">
    <location>
        <begin position="18"/>
        <end position="95"/>
    </location>
</feature>
<dbReference type="Gramene" id="Manes.05G185500.1.v8.1">
    <property type="protein sequence ID" value="Manes.05G185500.1.v8.1.CDS"/>
    <property type="gene ID" value="Manes.05G185500.v8.1"/>
</dbReference>